<name>A0A6C0JCM1_9ZZZZ</name>
<dbReference type="Gene3D" id="3.50.30.20">
    <property type="entry name" value="Carbamoyl-phosphate synthase small subunit, N-terminal domain"/>
    <property type="match status" value="1"/>
</dbReference>
<dbReference type="SMART" id="SM01097">
    <property type="entry name" value="CPSase_sm_chain"/>
    <property type="match status" value="1"/>
</dbReference>
<evidence type="ECO:0000259" key="1">
    <source>
        <dbReference type="SMART" id="SM01097"/>
    </source>
</evidence>
<organism evidence="2">
    <name type="scientific">viral metagenome</name>
    <dbReference type="NCBI Taxonomy" id="1070528"/>
    <lineage>
        <taxon>unclassified sequences</taxon>
        <taxon>metagenomes</taxon>
        <taxon>organismal metagenomes</taxon>
    </lineage>
</organism>
<evidence type="ECO:0000313" key="2">
    <source>
        <dbReference type="EMBL" id="QHU01518.1"/>
    </source>
</evidence>
<dbReference type="EMBL" id="MN740345">
    <property type="protein sequence ID" value="QHU01518.1"/>
    <property type="molecule type" value="Genomic_DNA"/>
</dbReference>
<dbReference type="Pfam" id="PF00988">
    <property type="entry name" value="CPSase_sm_chain"/>
    <property type="match status" value="1"/>
</dbReference>
<dbReference type="SUPFAM" id="SSF52021">
    <property type="entry name" value="Carbamoyl phosphate synthetase, small subunit N-terminal domain"/>
    <property type="match status" value="1"/>
</dbReference>
<reference evidence="2" key="1">
    <citation type="journal article" date="2020" name="Nature">
        <title>Giant virus diversity and host interactions through global metagenomics.</title>
        <authorList>
            <person name="Schulz F."/>
            <person name="Roux S."/>
            <person name="Paez-Espino D."/>
            <person name="Jungbluth S."/>
            <person name="Walsh D.A."/>
            <person name="Denef V.J."/>
            <person name="McMahon K.D."/>
            <person name="Konstantinidis K.T."/>
            <person name="Eloe-Fadrosh E.A."/>
            <person name="Kyrpides N.C."/>
            <person name="Woyke T."/>
        </authorList>
    </citation>
    <scope>NUCLEOTIDE SEQUENCE</scope>
    <source>
        <strain evidence="2">GVMAG-M-3300025860-25</strain>
    </source>
</reference>
<dbReference type="InterPro" id="IPR002474">
    <property type="entry name" value="CarbamoylP_synth_ssu_N"/>
</dbReference>
<sequence>MKTILELETGEKFEGINFGFNSSTTGELVFQTGITGYPETITDPSYAGQLIVFTTPLINNYGFPKDIINNYNINEAIESDKPSCKAIIVQEFTENSSHYNAQKSFKEWLVKNEIIAIL</sequence>
<proteinExistence type="predicted"/>
<dbReference type="AlphaFoldDB" id="A0A6C0JCM1"/>
<feature type="domain" description="Carbamoyl-phosphate synthase small subunit N-terminal" evidence="1">
    <location>
        <begin position="1"/>
        <end position="117"/>
    </location>
</feature>
<dbReference type="InterPro" id="IPR036480">
    <property type="entry name" value="CarbP_synth_ssu_N_sf"/>
</dbReference>
<protein>
    <recommendedName>
        <fullName evidence="1">Carbamoyl-phosphate synthase small subunit N-terminal domain-containing protein</fullName>
    </recommendedName>
</protein>
<accession>A0A6C0JCM1</accession>